<dbReference type="PANTHER" id="PTHR43155:SF2">
    <property type="entry name" value="CYCLIC DI-GMP PHOSPHODIESTERASE PA4108"/>
    <property type="match status" value="1"/>
</dbReference>
<dbReference type="SUPFAM" id="SSF109604">
    <property type="entry name" value="HD-domain/PDEase-like"/>
    <property type="match status" value="1"/>
</dbReference>
<evidence type="ECO:0000313" key="3">
    <source>
        <dbReference type="EMBL" id="TBL75416.1"/>
    </source>
</evidence>
<gene>
    <name evidence="3" type="ORF">EYB31_23510</name>
</gene>
<dbReference type="PANTHER" id="PTHR43155">
    <property type="entry name" value="CYCLIC DI-GMP PHOSPHODIESTERASE PA4108-RELATED"/>
    <property type="match status" value="1"/>
</dbReference>
<dbReference type="EMBL" id="SIRE01000017">
    <property type="protein sequence ID" value="TBL75416.1"/>
    <property type="molecule type" value="Genomic_DNA"/>
</dbReference>
<proteinExistence type="predicted"/>
<dbReference type="InterPro" id="IPR006674">
    <property type="entry name" value="HD_domain"/>
</dbReference>
<dbReference type="InterPro" id="IPR003607">
    <property type="entry name" value="HD/PDEase_dom"/>
</dbReference>
<name>A0A4V2J3T5_9BACL</name>
<dbReference type="InterPro" id="IPR006675">
    <property type="entry name" value="HDIG_dom"/>
</dbReference>
<feature type="domain" description="HD-GYP" evidence="2">
    <location>
        <begin position="1"/>
        <end position="179"/>
    </location>
</feature>
<dbReference type="Proteomes" id="UP000293142">
    <property type="component" value="Unassembled WGS sequence"/>
</dbReference>
<dbReference type="PROSITE" id="PS51832">
    <property type="entry name" value="HD_GYP"/>
    <property type="match status" value="1"/>
</dbReference>
<dbReference type="InterPro" id="IPR037522">
    <property type="entry name" value="HD_GYP_dom"/>
</dbReference>
<evidence type="ECO:0000259" key="1">
    <source>
        <dbReference type="PROSITE" id="PS51831"/>
    </source>
</evidence>
<feature type="domain" description="HD" evidence="1">
    <location>
        <begin position="7"/>
        <end position="130"/>
    </location>
</feature>
<dbReference type="AlphaFoldDB" id="A0A4V2J3T5"/>
<keyword evidence="4" id="KW-1185">Reference proteome</keyword>
<dbReference type="CDD" id="cd00077">
    <property type="entry name" value="HDc"/>
    <property type="match status" value="1"/>
</dbReference>
<organism evidence="3 4">
    <name type="scientific">Paenibacillus thalictri</name>
    <dbReference type="NCBI Taxonomy" id="2527873"/>
    <lineage>
        <taxon>Bacteria</taxon>
        <taxon>Bacillati</taxon>
        <taxon>Bacillota</taxon>
        <taxon>Bacilli</taxon>
        <taxon>Bacillales</taxon>
        <taxon>Paenibacillaceae</taxon>
        <taxon>Paenibacillus</taxon>
    </lineage>
</organism>
<evidence type="ECO:0000313" key="4">
    <source>
        <dbReference type="Proteomes" id="UP000293142"/>
    </source>
</evidence>
<accession>A0A4V2J3T5</accession>
<dbReference type="NCBIfam" id="TIGR00277">
    <property type="entry name" value="HDIG"/>
    <property type="match status" value="1"/>
</dbReference>
<protein>
    <submittedName>
        <fullName evidence="3">HD-GYP domain-containing protein</fullName>
    </submittedName>
</protein>
<sequence>MEKDSDTYDHSVRVSSMAKLVAAELKLNQRETFQLVNGCLLHDVGKLRVPLEILQKPSALEPHEWDLMRLHPIIGAKLLHQKSFVDEVIIGIVTYHHERWDGKGYPYGLRGDSIPIFARICAIIDSFDSMVSKRPYHKGLSVNEAMEQLTQNAGTQFDKDYVRLFIRLFDPMSLRSESL</sequence>
<comment type="caution">
    <text evidence="3">The sequence shown here is derived from an EMBL/GenBank/DDBJ whole genome shotgun (WGS) entry which is preliminary data.</text>
</comment>
<dbReference type="SMART" id="SM00471">
    <property type="entry name" value="HDc"/>
    <property type="match status" value="1"/>
</dbReference>
<dbReference type="OrthoDB" id="9759601at2"/>
<dbReference type="Gene3D" id="1.10.3210.10">
    <property type="entry name" value="Hypothetical protein af1432"/>
    <property type="match status" value="1"/>
</dbReference>
<dbReference type="PROSITE" id="PS51831">
    <property type="entry name" value="HD"/>
    <property type="match status" value="1"/>
</dbReference>
<evidence type="ECO:0000259" key="2">
    <source>
        <dbReference type="PROSITE" id="PS51832"/>
    </source>
</evidence>
<dbReference type="Pfam" id="PF13487">
    <property type="entry name" value="HD_5"/>
    <property type="match status" value="1"/>
</dbReference>
<reference evidence="3 4" key="1">
    <citation type="submission" date="2019-02" db="EMBL/GenBank/DDBJ databases">
        <title>Paenibacillus sp. nov., isolated from surface-sterilized tissue of Thalictrum simplex L.</title>
        <authorList>
            <person name="Tuo L."/>
        </authorList>
    </citation>
    <scope>NUCLEOTIDE SEQUENCE [LARGE SCALE GENOMIC DNA]</scope>
    <source>
        <strain evidence="3 4">N2SHLJ1</strain>
    </source>
</reference>